<evidence type="ECO:0000256" key="3">
    <source>
        <dbReference type="ARBA" id="ARBA00022475"/>
    </source>
</evidence>
<feature type="transmembrane region" description="Helical" evidence="7">
    <location>
        <begin position="48"/>
        <end position="67"/>
    </location>
</feature>
<evidence type="ECO:0000256" key="7">
    <source>
        <dbReference type="RuleBase" id="RU363032"/>
    </source>
</evidence>
<dbReference type="GeneID" id="73901928"/>
<protein>
    <submittedName>
        <fullName evidence="9">ABC transporter permease</fullName>
    </submittedName>
</protein>
<feature type="transmembrane region" description="Helical" evidence="7">
    <location>
        <begin position="110"/>
        <end position="131"/>
    </location>
</feature>
<dbReference type="CDD" id="cd06261">
    <property type="entry name" value="TM_PBP2"/>
    <property type="match status" value="1"/>
</dbReference>
<keyword evidence="2 7" id="KW-0813">Transport</keyword>
<dbReference type="EMBL" id="JBHSAQ010000011">
    <property type="protein sequence ID" value="MFC3959273.1"/>
    <property type="molecule type" value="Genomic_DNA"/>
</dbReference>
<keyword evidence="6 7" id="KW-0472">Membrane</keyword>
<evidence type="ECO:0000256" key="6">
    <source>
        <dbReference type="ARBA" id="ARBA00023136"/>
    </source>
</evidence>
<keyword evidence="4 7" id="KW-0812">Transmembrane</keyword>
<dbReference type="Pfam" id="PF00528">
    <property type="entry name" value="BPD_transp_1"/>
    <property type="match status" value="1"/>
</dbReference>
<dbReference type="Gene3D" id="1.10.3720.10">
    <property type="entry name" value="MetI-like"/>
    <property type="match status" value="1"/>
</dbReference>
<dbReference type="PANTHER" id="PTHR30151:SF38">
    <property type="entry name" value="ALIPHATIC SULFONATES TRANSPORT PERMEASE PROTEIN SSUC-RELATED"/>
    <property type="match status" value="1"/>
</dbReference>
<organism evidence="9 10">
    <name type="scientific">Halovivax cerinus</name>
    <dbReference type="NCBI Taxonomy" id="1487865"/>
    <lineage>
        <taxon>Archaea</taxon>
        <taxon>Methanobacteriati</taxon>
        <taxon>Methanobacteriota</taxon>
        <taxon>Stenosarchaea group</taxon>
        <taxon>Halobacteria</taxon>
        <taxon>Halobacteriales</taxon>
        <taxon>Natrialbaceae</taxon>
        <taxon>Halovivax</taxon>
    </lineage>
</organism>
<keyword evidence="3" id="KW-1003">Cell membrane</keyword>
<dbReference type="InterPro" id="IPR035906">
    <property type="entry name" value="MetI-like_sf"/>
</dbReference>
<keyword evidence="5 7" id="KW-1133">Transmembrane helix</keyword>
<accession>A0ABD5NRA2</accession>
<dbReference type="SUPFAM" id="SSF161098">
    <property type="entry name" value="MetI-like"/>
    <property type="match status" value="1"/>
</dbReference>
<dbReference type="InterPro" id="IPR000515">
    <property type="entry name" value="MetI-like"/>
</dbReference>
<dbReference type="AlphaFoldDB" id="A0ABD5NRA2"/>
<dbReference type="Proteomes" id="UP001595846">
    <property type="component" value="Unassembled WGS sequence"/>
</dbReference>
<name>A0ABD5NRA2_9EURY</name>
<feature type="transmembrane region" description="Helical" evidence="7">
    <location>
        <begin position="21"/>
        <end position="42"/>
    </location>
</feature>
<evidence type="ECO:0000313" key="9">
    <source>
        <dbReference type="EMBL" id="MFC3959273.1"/>
    </source>
</evidence>
<evidence type="ECO:0000313" key="10">
    <source>
        <dbReference type="Proteomes" id="UP001595846"/>
    </source>
</evidence>
<comment type="subcellular location">
    <subcellularLocation>
        <location evidence="1 7">Cell membrane</location>
        <topology evidence="1 7">Multi-pass membrane protein</topology>
    </subcellularLocation>
</comment>
<dbReference type="PROSITE" id="PS50928">
    <property type="entry name" value="ABC_TM1"/>
    <property type="match status" value="1"/>
</dbReference>
<feature type="transmembrane region" description="Helical" evidence="7">
    <location>
        <begin position="228"/>
        <end position="252"/>
    </location>
</feature>
<dbReference type="GO" id="GO:0005886">
    <property type="term" value="C:plasma membrane"/>
    <property type="evidence" value="ECO:0007669"/>
    <property type="project" value="UniProtKB-SubCell"/>
</dbReference>
<evidence type="ECO:0000256" key="5">
    <source>
        <dbReference type="ARBA" id="ARBA00022989"/>
    </source>
</evidence>
<reference evidence="9 10" key="1">
    <citation type="journal article" date="2019" name="Int. J. Syst. Evol. Microbiol.">
        <title>The Global Catalogue of Microorganisms (GCM) 10K type strain sequencing project: providing services to taxonomists for standard genome sequencing and annotation.</title>
        <authorList>
            <consortium name="The Broad Institute Genomics Platform"/>
            <consortium name="The Broad Institute Genome Sequencing Center for Infectious Disease"/>
            <person name="Wu L."/>
            <person name="Ma J."/>
        </authorList>
    </citation>
    <scope>NUCLEOTIDE SEQUENCE [LARGE SCALE GENOMIC DNA]</scope>
    <source>
        <strain evidence="9 10">IBRC-M 10256</strain>
    </source>
</reference>
<gene>
    <name evidence="9" type="ORF">ACFOUR_12985</name>
</gene>
<dbReference type="PANTHER" id="PTHR30151">
    <property type="entry name" value="ALKANE SULFONATE ABC TRANSPORTER-RELATED, MEMBRANE SUBUNIT"/>
    <property type="match status" value="1"/>
</dbReference>
<evidence type="ECO:0000256" key="1">
    <source>
        <dbReference type="ARBA" id="ARBA00004651"/>
    </source>
</evidence>
<evidence type="ECO:0000256" key="2">
    <source>
        <dbReference type="ARBA" id="ARBA00022448"/>
    </source>
</evidence>
<feature type="transmembrane region" description="Helical" evidence="7">
    <location>
        <begin position="79"/>
        <end position="98"/>
    </location>
</feature>
<sequence>MSTASRSPTKLVPAPLVANRRVVFIEAVASIVVLWGLVAWGLNMTDTVSSPILVADSIVALLASGEWVPHFSASIRRILYGFVLATLLGTSLGVLMGLSEFWERVFQDYITIGLAFPSVFIAFFAAMWFGIGDMTPTVTAAIAPFPFVAQNVYQGVENIDHRLTEMTQSFDVSRKRTLWRVVFRSVLPEWFAGIRYGFAGSWKLVTLAEAIAAERGVGFMIQYEMNQLSITAVLTWTILFATVIMVFEYGILQQVEKRVFAWRQDTAVAW</sequence>
<comment type="caution">
    <text evidence="9">The sequence shown here is derived from an EMBL/GenBank/DDBJ whole genome shotgun (WGS) entry which is preliminary data.</text>
</comment>
<dbReference type="RefSeq" id="WP_256532821.1">
    <property type="nucleotide sequence ID" value="NZ_CP101824.1"/>
</dbReference>
<keyword evidence="10" id="KW-1185">Reference proteome</keyword>
<proteinExistence type="inferred from homology"/>
<evidence type="ECO:0000259" key="8">
    <source>
        <dbReference type="PROSITE" id="PS50928"/>
    </source>
</evidence>
<comment type="similarity">
    <text evidence="7">Belongs to the binding-protein-dependent transport system permease family.</text>
</comment>
<feature type="domain" description="ABC transmembrane type-1" evidence="8">
    <location>
        <begin position="71"/>
        <end position="251"/>
    </location>
</feature>
<evidence type="ECO:0000256" key="4">
    <source>
        <dbReference type="ARBA" id="ARBA00022692"/>
    </source>
</evidence>